<keyword evidence="2" id="KW-1185">Reference proteome</keyword>
<gene>
    <name evidence="1" type="ORF">DdX_16698</name>
</gene>
<name>A0AAD4MSS2_9BILA</name>
<protein>
    <submittedName>
        <fullName evidence="1">Uncharacterized protein</fullName>
    </submittedName>
</protein>
<dbReference type="Proteomes" id="UP001201812">
    <property type="component" value="Unassembled WGS sequence"/>
</dbReference>
<proteinExistence type="predicted"/>
<reference evidence="1" key="1">
    <citation type="submission" date="2022-01" db="EMBL/GenBank/DDBJ databases">
        <title>Genome Sequence Resource for Two Populations of Ditylenchus destructor, the Migratory Endoparasitic Phytonematode.</title>
        <authorList>
            <person name="Zhang H."/>
            <person name="Lin R."/>
            <person name="Xie B."/>
        </authorList>
    </citation>
    <scope>NUCLEOTIDE SEQUENCE</scope>
    <source>
        <strain evidence="1">BazhouSP</strain>
    </source>
</reference>
<dbReference type="AlphaFoldDB" id="A0AAD4MSS2"/>
<accession>A0AAD4MSS2</accession>
<dbReference type="EMBL" id="JAKKPZ010000144">
    <property type="protein sequence ID" value="KAI1700486.1"/>
    <property type="molecule type" value="Genomic_DNA"/>
</dbReference>
<organism evidence="1 2">
    <name type="scientific">Ditylenchus destructor</name>
    <dbReference type="NCBI Taxonomy" id="166010"/>
    <lineage>
        <taxon>Eukaryota</taxon>
        <taxon>Metazoa</taxon>
        <taxon>Ecdysozoa</taxon>
        <taxon>Nematoda</taxon>
        <taxon>Chromadorea</taxon>
        <taxon>Rhabditida</taxon>
        <taxon>Tylenchina</taxon>
        <taxon>Tylenchomorpha</taxon>
        <taxon>Sphaerularioidea</taxon>
        <taxon>Anguinidae</taxon>
        <taxon>Anguininae</taxon>
        <taxon>Ditylenchus</taxon>
    </lineage>
</organism>
<evidence type="ECO:0000313" key="2">
    <source>
        <dbReference type="Proteomes" id="UP001201812"/>
    </source>
</evidence>
<comment type="caution">
    <text evidence="1">The sequence shown here is derived from an EMBL/GenBank/DDBJ whole genome shotgun (WGS) entry which is preliminary data.</text>
</comment>
<evidence type="ECO:0000313" key="1">
    <source>
        <dbReference type="EMBL" id="KAI1700486.1"/>
    </source>
</evidence>
<sequence>MVPTIPISTFLLATGITGTLSRVFPLPSRPFPVVNVSDCSRSGDILPPDFPPVYPSPIVVRPGDPLPVNPTEITVPPETTAQPERPLVIDLNRSQLVANEDGLEKAASHAIELLREQKKIGERIARELDQALRVDTLLKVSKELAKEENPRILNYSILPLESAAQSNEKVLLNIIDVLQDYRKNRCKKYECEGILELSSSKVVQVSGDDSPDFPVNVQWLKNDQLRTNKKLSDIQREHGVPKEKLIETGGFRSDEEATVLDRSVKLAAAYAKVLNRPVQLYPLVRLHPYVTRRNSQDRSVFGQIAIVLSEVSPMKTMLRAPPLFPFAVLVVDF</sequence>